<evidence type="ECO:0000256" key="3">
    <source>
        <dbReference type="ARBA" id="ARBA00022692"/>
    </source>
</evidence>
<feature type="transmembrane region" description="Helical" evidence="6">
    <location>
        <begin position="182"/>
        <end position="200"/>
    </location>
</feature>
<dbReference type="Proteomes" id="UP000646833">
    <property type="component" value="Unassembled WGS sequence"/>
</dbReference>
<sequence>MGVAALASVPAPVSVLVPVPVPVPAAVVVPEIDPFAVMNVVGLLAFAVAGALKAAEAGLDVFGVSVLGIVTALGGGTTRDVLVDRLPASLAGTWDMSVALVGVGVAIVLIHSIAGRVRDHPAFLTTDAVGLSAFAATGALVGVDAGVTSFGVVILATITAVGGGSIADILIGRVPVVLRDDFYATPAVVGGLAFLVARAVGAPTGVPSGLCAAVVFSVRLLALRYDWRLPRV</sequence>
<reference evidence="8" key="1">
    <citation type="journal article" date="2014" name="Int. J. Syst. Evol. Microbiol.">
        <title>Complete genome sequence of Corynebacterium casei LMG S-19264T (=DSM 44701T), isolated from a smear-ripened cheese.</title>
        <authorList>
            <consortium name="US DOE Joint Genome Institute (JGI-PGF)"/>
            <person name="Walter F."/>
            <person name="Albersmeier A."/>
            <person name="Kalinowski J."/>
            <person name="Ruckert C."/>
        </authorList>
    </citation>
    <scope>NUCLEOTIDE SEQUENCE</scope>
    <source>
        <strain evidence="8">CCM 7217</strain>
    </source>
</reference>
<reference evidence="8" key="2">
    <citation type="submission" date="2020-09" db="EMBL/GenBank/DDBJ databases">
        <authorList>
            <person name="Sun Q."/>
            <person name="Sedlacek I."/>
        </authorList>
    </citation>
    <scope>NUCLEOTIDE SEQUENCE</scope>
    <source>
        <strain evidence="8">CCM 7217</strain>
    </source>
</reference>
<evidence type="ECO:0000256" key="1">
    <source>
        <dbReference type="ARBA" id="ARBA00004651"/>
    </source>
</evidence>
<keyword evidence="5 6" id="KW-0472">Membrane</keyword>
<feature type="transmembrane region" description="Helical" evidence="6">
    <location>
        <begin position="206"/>
        <end position="223"/>
    </location>
</feature>
<dbReference type="InterPro" id="IPR005115">
    <property type="entry name" value="Gly_transporter"/>
</dbReference>
<comment type="subcellular location">
    <subcellularLocation>
        <location evidence="1">Cell membrane</location>
        <topology evidence="1">Multi-pass membrane protein</topology>
    </subcellularLocation>
</comment>
<evidence type="ECO:0000313" key="8">
    <source>
        <dbReference type="EMBL" id="GGC62472.1"/>
    </source>
</evidence>
<evidence type="ECO:0000256" key="5">
    <source>
        <dbReference type="ARBA" id="ARBA00023136"/>
    </source>
</evidence>
<comment type="caution">
    <text evidence="8">The sequence shown here is derived from an EMBL/GenBank/DDBJ whole genome shotgun (WGS) entry which is preliminary data.</text>
</comment>
<protein>
    <recommendedName>
        <fullName evidence="7">Glycine transporter domain-containing protein</fullName>
    </recommendedName>
</protein>
<dbReference type="AlphaFoldDB" id="A0A830DZC3"/>
<evidence type="ECO:0000259" key="7">
    <source>
        <dbReference type="Pfam" id="PF03458"/>
    </source>
</evidence>
<keyword evidence="4 6" id="KW-1133">Transmembrane helix</keyword>
<evidence type="ECO:0000256" key="4">
    <source>
        <dbReference type="ARBA" id="ARBA00022989"/>
    </source>
</evidence>
<gene>
    <name evidence="8" type="ORF">GCM10007209_25730</name>
</gene>
<feature type="transmembrane region" description="Helical" evidence="6">
    <location>
        <begin position="122"/>
        <end position="143"/>
    </location>
</feature>
<evidence type="ECO:0000313" key="9">
    <source>
        <dbReference type="Proteomes" id="UP000646833"/>
    </source>
</evidence>
<evidence type="ECO:0000256" key="6">
    <source>
        <dbReference type="SAM" id="Phobius"/>
    </source>
</evidence>
<dbReference type="EMBL" id="BMCI01000004">
    <property type="protein sequence ID" value="GGC62472.1"/>
    <property type="molecule type" value="Genomic_DNA"/>
</dbReference>
<keyword evidence="2" id="KW-1003">Cell membrane</keyword>
<evidence type="ECO:0000256" key="2">
    <source>
        <dbReference type="ARBA" id="ARBA00022475"/>
    </source>
</evidence>
<dbReference type="PANTHER" id="PTHR30506">
    <property type="entry name" value="INNER MEMBRANE PROTEIN"/>
    <property type="match status" value="1"/>
</dbReference>
<keyword evidence="3 6" id="KW-0812">Transmembrane</keyword>
<name>A0A830DZC3_9EURY</name>
<dbReference type="RefSeq" id="WP_425433189.1">
    <property type="nucleotide sequence ID" value="NZ_BMCI01000004.1"/>
</dbReference>
<feature type="domain" description="Glycine transporter" evidence="7">
    <location>
        <begin position="125"/>
        <end position="197"/>
    </location>
</feature>
<organism evidence="8 9">
    <name type="scientific">Haloferax sulfurifontis</name>
    <dbReference type="NCBI Taxonomy" id="255616"/>
    <lineage>
        <taxon>Archaea</taxon>
        <taxon>Methanobacteriati</taxon>
        <taxon>Methanobacteriota</taxon>
        <taxon>Stenosarchaea group</taxon>
        <taxon>Halobacteria</taxon>
        <taxon>Halobacteriales</taxon>
        <taxon>Haloferacaceae</taxon>
        <taxon>Haloferax</taxon>
    </lineage>
</organism>
<accession>A0A830DZC3</accession>
<feature type="transmembrane region" description="Helical" evidence="6">
    <location>
        <begin position="59"/>
        <end position="76"/>
    </location>
</feature>
<feature type="transmembrane region" description="Helical" evidence="6">
    <location>
        <begin position="96"/>
        <end position="115"/>
    </location>
</feature>
<feature type="transmembrane region" description="Helical" evidence="6">
    <location>
        <begin position="35"/>
        <end position="52"/>
    </location>
</feature>
<dbReference type="GO" id="GO:0005886">
    <property type="term" value="C:plasma membrane"/>
    <property type="evidence" value="ECO:0007669"/>
    <property type="project" value="UniProtKB-SubCell"/>
</dbReference>
<feature type="domain" description="Glycine transporter" evidence="7">
    <location>
        <begin position="37"/>
        <end position="109"/>
    </location>
</feature>
<feature type="transmembrane region" description="Helical" evidence="6">
    <location>
        <begin position="149"/>
        <end position="170"/>
    </location>
</feature>
<dbReference type="PANTHER" id="PTHR30506:SF3">
    <property type="entry name" value="UPF0126 INNER MEMBRANE PROTEIN YADS-RELATED"/>
    <property type="match status" value="1"/>
</dbReference>
<proteinExistence type="predicted"/>
<dbReference type="Pfam" id="PF03458">
    <property type="entry name" value="Gly_transporter"/>
    <property type="match status" value="2"/>
</dbReference>